<gene>
    <name evidence="2" type="ORF">PCOR1329_LOCUS18176</name>
</gene>
<dbReference type="Proteomes" id="UP001189429">
    <property type="component" value="Unassembled WGS sequence"/>
</dbReference>
<dbReference type="InterPro" id="IPR011990">
    <property type="entry name" value="TPR-like_helical_dom_sf"/>
</dbReference>
<keyword evidence="3" id="KW-1185">Reference proteome</keyword>
<dbReference type="InterPro" id="IPR006597">
    <property type="entry name" value="Sel1-like"/>
</dbReference>
<dbReference type="Pfam" id="PF08238">
    <property type="entry name" value="Sel1"/>
    <property type="match status" value="2"/>
</dbReference>
<evidence type="ECO:0000313" key="3">
    <source>
        <dbReference type="Proteomes" id="UP001189429"/>
    </source>
</evidence>
<dbReference type="SUPFAM" id="SSF81901">
    <property type="entry name" value="HCP-like"/>
    <property type="match status" value="1"/>
</dbReference>
<dbReference type="Gene3D" id="1.25.40.10">
    <property type="entry name" value="Tetratricopeptide repeat domain"/>
    <property type="match status" value="1"/>
</dbReference>
<accession>A0ABN9R871</accession>
<proteinExistence type="predicted"/>
<protein>
    <submittedName>
        <fullName evidence="2">Uncharacterized protein</fullName>
    </submittedName>
</protein>
<sequence length="658" mass="71110">MTIPQPEDIQSHRTRNGGAGAALLATDECTGCAFTIDLSCPHHFEKRSGYYHRLADCLLPSYGLLDMARKAKGTVCILTYSLRPNMMPFLEALIPDMLEKGARFIDYAKPCADSLIAHAVDPNVTDQVEKYYMNEFPRLKNITGRYPIDWAANVRAMHRDVAKVVPSPDKAQLVLLDRQNSASRVMYPPAHTALKNILKDIAGAEKTVTDTLRIFTNAVGTIGYHGAAFVNSLFTTVPSCVMEFTTYLNDASTKEWRTNQALAIENRFLSWHKLHINLSTLLTVNGLKAPWFQDKRRDKWIKHFHFVNLLDSDLAALDGDLRACLKDLLEARRWYERSADQGNPDGQYNLALVFAQGLGGCHKDAARARELCEQAAAQGQRQAEALLRSLQAHGAEAAATDGRGAPGDGDDAAGAARGPGGLARPEPDAPGGAACGGAEGAPRAVRFGAEEPLEVGAGRGRWRGTEAQALFPKPGGAGGGLRRLRRLRGLAAEAEVAGILREAQTSLPFGTDGDAVDGWPTYECCVVQAGQYVHAVLEPILRPIIEDRLLPYVRERFGAPNAAVCTVLASTCSRARARRGGSSWSSAGATWQCSARRNLGGAIEMGTERMGIEVTTCSVVFVGSWRLSAFGVRSSSCASPRAFQVVPVVPNGSGRPEV</sequence>
<evidence type="ECO:0000313" key="2">
    <source>
        <dbReference type="EMBL" id="CAK0814619.1"/>
    </source>
</evidence>
<dbReference type="EMBL" id="CAUYUJ010005692">
    <property type="protein sequence ID" value="CAK0814619.1"/>
    <property type="molecule type" value="Genomic_DNA"/>
</dbReference>
<comment type="caution">
    <text evidence="2">The sequence shown here is derived from an EMBL/GenBank/DDBJ whole genome shotgun (WGS) entry which is preliminary data.</text>
</comment>
<feature type="region of interest" description="Disordered" evidence="1">
    <location>
        <begin position="394"/>
        <end position="437"/>
    </location>
</feature>
<dbReference type="SMART" id="SM00671">
    <property type="entry name" value="SEL1"/>
    <property type="match status" value="2"/>
</dbReference>
<name>A0ABN9R871_9DINO</name>
<organism evidence="2 3">
    <name type="scientific">Prorocentrum cordatum</name>
    <dbReference type="NCBI Taxonomy" id="2364126"/>
    <lineage>
        <taxon>Eukaryota</taxon>
        <taxon>Sar</taxon>
        <taxon>Alveolata</taxon>
        <taxon>Dinophyceae</taxon>
        <taxon>Prorocentrales</taxon>
        <taxon>Prorocentraceae</taxon>
        <taxon>Prorocentrum</taxon>
    </lineage>
</organism>
<reference evidence="2" key="1">
    <citation type="submission" date="2023-10" db="EMBL/GenBank/DDBJ databases">
        <authorList>
            <person name="Chen Y."/>
            <person name="Shah S."/>
            <person name="Dougan E. K."/>
            <person name="Thang M."/>
            <person name="Chan C."/>
        </authorList>
    </citation>
    <scope>NUCLEOTIDE SEQUENCE [LARGE SCALE GENOMIC DNA]</scope>
</reference>
<evidence type="ECO:0000256" key="1">
    <source>
        <dbReference type="SAM" id="MobiDB-lite"/>
    </source>
</evidence>